<organism evidence="1 2">
    <name type="scientific">Winogradskyella arenosi</name>
    <dbReference type="NCBI Taxonomy" id="533325"/>
    <lineage>
        <taxon>Bacteria</taxon>
        <taxon>Pseudomonadati</taxon>
        <taxon>Bacteroidota</taxon>
        <taxon>Flavobacteriia</taxon>
        <taxon>Flavobacteriales</taxon>
        <taxon>Flavobacteriaceae</taxon>
        <taxon>Winogradskyella</taxon>
    </lineage>
</organism>
<protein>
    <submittedName>
        <fullName evidence="1">Capsular polysaccharide export protein</fullName>
    </submittedName>
</protein>
<evidence type="ECO:0000313" key="1">
    <source>
        <dbReference type="EMBL" id="RCW92090.1"/>
    </source>
</evidence>
<accession>A0A368ZFX5</accession>
<dbReference type="SUPFAM" id="SSF53756">
    <property type="entry name" value="UDP-Glycosyltransferase/glycogen phosphorylase"/>
    <property type="match status" value="1"/>
</dbReference>
<dbReference type="Pfam" id="PF05159">
    <property type="entry name" value="Capsule_synth"/>
    <property type="match status" value="1"/>
</dbReference>
<dbReference type="GO" id="GO:0000271">
    <property type="term" value="P:polysaccharide biosynthetic process"/>
    <property type="evidence" value="ECO:0007669"/>
    <property type="project" value="InterPro"/>
</dbReference>
<dbReference type="AlphaFoldDB" id="A0A368ZFX5"/>
<sequence length="431" mass="49656">MKVISFSTFDKHSRFYLDIEKQLKANRPSETVNFKMYSIYLSGFLYALLRLKHSNWIPVTSWFNALKHRQKYLNLLSTTKTYKGLKFKDFCKFHVALNKSTSQQDLQLQALAYIDLIDHIFNTEQPDYLICLGDSRMSIEIAIALAQLKQIKVYYIEQGPFNTTFFDHKGVNANISFREQALNLENTKTPKKTEVQQAPKKYRRSPIYRALDMALMYSLQKTKIYPPDVKYTDLNSYRAKRKNPDTTLHTEKPMVLLILQVPLDVNMIYHSPHFKSHTDIVSSVYAALPKNTDLVIREHPLFVGKYEASLYQLVKDHHIRIDNISSLKGSIESSKFVVVNNSTVGLEAIFYGKTVVVLGNAFYDNSEVCLKLKEKTALVELLEKAMNHKPDPLKIDTFKTALYNSVLLQGGITDQHLKSTKTIAQHLLNDK</sequence>
<name>A0A368ZFX5_9FLAO</name>
<dbReference type="RefSeq" id="WP_114308781.1">
    <property type="nucleotide sequence ID" value="NZ_QPJO01000002.1"/>
</dbReference>
<dbReference type="InterPro" id="IPR007833">
    <property type="entry name" value="Capsule_polysaccharide_synth"/>
</dbReference>
<dbReference type="EMBL" id="QPJO01000002">
    <property type="protein sequence ID" value="RCW92090.1"/>
    <property type="molecule type" value="Genomic_DNA"/>
</dbReference>
<dbReference type="Proteomes" id="UP000253436">
    <property type="component" value="Unassembled WGS sequence"/>
</dbReference>
<evidence type="ECO:0000313" key="2">
    <source>
        <dbReference type="Proteomes" id="UP000253436"/>
    </source>
</evidence>
<comment type="caution">
    <text evidence="1">The sequence shown here is derived from an EMBL/GenBank/DDBJ whole genome shotgun (WGS) entry which is preliminary data.</text>
</comment>
<dbReference type="GO" id="GO:0015774">
    <property type="term" value="P:polysaccharide transport"/>
    <property type="evidence" value="ECO:0007669"/>
    <property type="project" value="InterPro"/>
</dbReference>
<proteinExistence type="predicted"/>
<keyword evidence="2" id="KW-1185">Reference proteome</keyword>
<dbReference type="OrthoDB" id="9071293at2"/>
<gene>
    <name evidence="1" type="ORF">DFQ08_102110</name>
</gene>
<reference evidence="1 2" key="1">
    <citation type="submission" date="2018-07" db="EMBL/GenBank/DDBJ databases">
        <title>Genomic Encyclopedia of Type Strains, Phase III (KMG-III): the genomes of soil and plant-associated and newly described type strains.</title>
        <authorList>
            <person name="Whitman W."/>
        </authorList>
    </citation>
    <scope>NUCLEOTIDE SEQUENCE [LARGE SCALE GENOMIC DNA]</scope>
    <source>
        <strain evidence="1 2">CECT 7958</strain>
    </source>
</reference>